<dbReference type="InterPro" id="IPR032675">
    <property type="entry name" value="LRR_dom_sf"/>
</dbReference>
<dbReference type="Proteomes" id="UP000799764">
    <property type="component" value="Unassembled WGS sequence"/>
</dbReference>
<comment type="caution">
    <text evidence="1">The sequence shown here is derived from an EMBL/GenBank/DDBJ whole genome shotgun (WGS) entry which is preliminary data.</text>
</comment>
<name>A0A9P4UHL4_9PLEO</name>
<reference evidence="1" key="1">
    <citation type="journal article" date="2020" name="Stud. Mycol.">
        <title>101 Dothideomycetes genomes: a test case for predicting lifestyles and emergence of pathogens.</title>
        <authorList>
            <person name="Haridas S."/>
            <person name="Albert R."/>
            <person name="Binder M."/>
            <person name="Bloem J."/>
            <person name="Labutti K."/>
            <person name="Salamov A."/>
            <person name="Andreopoulos B."/>
            <person name="Baker S."/>
            <person name="Barry K."/>
            <person name="Bills G."/>
            <person name="Bluhm B."/>
            <person name="Cannon C."/>
            <person name="Castanera R."/>
            <person name="Culley D."/>
            <person name="Daum C."/>
            <person name="Ezra D."/>
            <person name="Gonzalez J."/>
            <person name="Henrissat B."/>
            <person name="Kuo A."/>
            <person name="Liang C."/>
            <person name="Lipzen A."/>
            <person name="Lutzoni F."/>
            <person name="Magnuson J."/>
            <person name="Mondo S."/>
            <person name="Nolan M."/>
            <person name="Ohm R."/>
            <person name="Pangilinan J."/>
            <person name="Park H.-J."/>
            <person name="Ramirez L."/>
            <person name="Alfaro M."/>
            <person name="Sun H."/>
            <person name="Tritt A."/>
            <person name="Yoshinaga Y."/>
            <person name="Zwiers L.-H."/>
            <person name="Turgeon B."/>
            <person name="Goodwin S."/>
            <person name="Spatafora J."/>
            <person name="Crous P."/>
            <person name="Grigoriev I."/>
        </authorList>
    </citation>
    <scope>NUCLEOTIDE SEQUENCE</scope>
    <source>
        <strain evidence="1">CBS 690.94</strain>
    </source>
</reference>
<evidence type="ECO:0008006" key="3">
    <source>
        <dbReference type="Google" id="ProtNLM"/>
    </source>
</evidence>
<keyword evidence="2" id="KW-1185">Reference proteome</keyword>
<protein>
    <recommendedName>
        <fullName evidence="3">F-box domain-containing protein</fullName>
    </recommendedName>
</protein>
<dbReference type="AlphaFoldDB" id="A0A9P4UHL4"/>
<sequence length="548" mass="62200">MFQQALKTASAFATIYPELNAEDKTVQKVGLNDVPEDIHHLILSELVDSSPSTLLSVSQSSKTLQDAALPYMYRHLKLHQAPKGSKELLAYETLLDKFRGAAAKDIARHVRNITVQDQVPSEDLILILEKIVAFGRLREFNWNTSTHIPEKVLDKLHSTWPDLEISATIVDRHKAQIEAHHQMDLRLLSSPLLTRLTCAVYDQGSSMGELSRSEWPKLSQALFPSSKLKNASLEGIVGDTQPKSMPRLHFWLGADFSKLEQLSIQNVGYTSYLWDEAHCRSLRDSMDLSCLQALDFGDRNPEAFFEAFTGHLPNLKSLRFGFTRNSSLLPVKGFIDSLSALESLRIDAAKAGLDELWPVINKHKDTLKTLVLGPTWGTYCSPEYIDRSLLKTVANTFPKVKRLGWQVPFTDVNDKRLLKVLSKMNLRKLDLYINIPDQASEYSEKLEGDAMSGSNNPPLKRAQSIASATRIAESISQKQKDPLEWLTLHISRTLYMDRCQPYMTHTAFQLRQKERPGADNEKYQVRGKMDWGWHSSPLLREELLFEED</sequence>
<evidence type="ECO:0000313" key="1">
    <source>
        <dbReference type="EMBL" id="KAF2449693.1"/>
    </source>
</evidence>
<proteinExistence type="predicted"/>
<accession>A0A9P4UHL4</accession>
<organism evidence="1 2">
    <name type="scientific">Karstenula rhodostoma CBS 690.94</name>
    <dbReference type="NCBI Taxonomy" id="1392251"/>
    <lineage>
        <taxon>Eukaryota</taxon>
        <taxon>Fungi</taxon>
        <taxon>Dikarya</taxon>
        <taxon>Ascomycota</taxon>
        <taxon>Pezizomycotina</taxon>
        <taxon>Dothideomycetes</taxon>
        <taxon>Pleosporomycetidae</taxon>
        <taxon>Pleosporales</taxon>
        <taxon>Massarineae</taxon>
        <taxon>Didymosphaeriaceae</taxon>
        <taxon>Karstenula</taxon>
    </lineage>
</organism>
<dbReference type="SUPFAM" id="SSF52047">
    <property type="entry name" value="RNI-like"/>
    <property type="match status" value="1"/>
</dbReference>
<gene>
    <name evidence="1" type="ORF">P171DRAFT_460880</name>
</gene>
<evidence type="ECO:0000313" key="2">
    <source>
        <dbReference type="Proteomes" id="UP000799764"/>
    </source>
</evidence>
<dbReference type="OrthoDB" id="3556572at2759"/>
<dbReference type="Gene3D" id="3.80.10.10">
    <property type="entry name" value="Ribonuclease Inhibitor"/>
    <property type="match status" value="1"/>
</dbReference>
<dbReference type="EMBL" id="MU001494">
    <property type="protein sequence ID" value="KAF2449693.1"/>
    <property type="molecule type" value="Genomic_DNA"/>
</dbReference>